<feature type="region of interest" description="Disordered" evidence="1">
    <location>
        <begin position="1"/>
        <end position="35"/>
    </location>
</feature>
<gene>
    <name evidence="3" type="ORF">F8566_17625</name>
</gene>
<feature type="domain" description="Zinc finger CGNR" evidence="2">
    <location>
        <begin position="41"/>
        <end position="80"/>
    </location>
</feature>
<comment type="caution">
    <text evidence="3">The sequence shown here is derived from an EMBL/GenBank/DDBJ whole genome shotgun (WGS) entry which is preliminary data.</text>
</comment>
<dbReference type="InterPro" id="IPR023286">
    <property type="entry name" value="ABATE_dom_sf"/>
</dbReference>
<evidence type="ECO:0000256" key="1">
    <source>
        <dbReference type="SAM" id="MobiDB-lite"/>
    </source>
</evidence>
<dbReference type="Gene3D" id="1.10.3300.10">
    <property type="entry name" value="Jann2411-like domain"/>
    <property type="match status" value="1"/>
</dbReference>
<protein>
    <submittedName>
        <fullName evidence="3">CGNR zinc finger domain-containing protein</fullName>
    </submittedName>
</protein>
<dbReference type="AlphaFoldDB" id="A0A6H9Z0C0"/>
<dbReference type="OrthoDB" id="3211108at2"/>
<name>A0A6H9Z0C0_9ACTN</name>
<dbReference type="Pfam" id="PF11706">
    <property type="entry name" value="zf-CGNR"/>
    <property type="match status" value="1"/>
</dbReference>
<dbReference type="SUPFAM" id="SSF160904">
    <property type="entry name" value="Jann2411-like"/>
    <property type="match status" value="1"/>
</dbReference>
<evidence type="ECO:0000313" key="3">
    <source>
        <dbReference type="EMBL" id="KAB2348589.1"/>
    </source>
</evidence>
<dbReference type="InterPro" id="IPR021005">
    <property type="entry name" value="Znf_CGNR"/>
</dbReference>
<evidence type="ECO:0000313" key="4">
    <source>
        <dbReference type="Proteomes" id="UP000468735"/>
    </source>
</evidence>
<keyword evidence="4" id="KW-1185">Reference proteome</keyword>
<proteinExistence type="predicted"/>
<evidence type="ECO:0000259" key="2">
    <source>
        <dbReference type="Pfam" id="PF11706"/>
    </source>
</evidence>
<sequence length="85" mass="9421">MTVMVQPKGTSPAAVTTPPPSPRSSPRSPSPCSANDDRLQLRACLAPGCVLYFLKNHPRREWCTAACGNRARGARHYRRHRRPPT</sequence>
<reference evidence="3 4" key="1">
    <citation type="submission" date="2019-09" db="EMBL/GenBank/DDBJ databases">
        <title>Actinomadura physcomitrii sp. nov., a novel actinomycete isolated from moss [Physcomitrium sphaericum (Ludw) Fuernr].</title>
        <authorList>
            <person name="Zhuang X."/>
            <person name="Liu C."/>
        </authorList>
    </citation>
    <scope>NUCLEOTIDE SEQUENCE [LARGE SCALE GENOMIC DNA]</scope>
    <source>
        <strain evidence="3 4">HMC1</strain>
    </source>
</reference>
<dbReference type="Proteomes" id="UP000468735">
    <property type="component" value="Unassembled WGS sequence"/>
</dbReference>
<dbReference type="EMBL" id="WBMT01000007">
    <property type="protein sequence ID" value="KAB2348589.1"/>
    <property type="molecule type" value="Genomic_DNA"/>
</dbReference>
<organism evidence="3 4">
    <name type="scientific">Actinomadura rudentiformis</name>
    <dbReference type="NCBI Taxonomy" id="359158"/>
    <lineage>
        <taxon>Bacteria</taxon>
        <taxon>Bacillati</taxon>
        <taxon>Actinomycetota</taxon>
        <taxon>Actinomycetes</taxon>
        <taxon>Streptosporangiales</taxon>
        <taxon>Thermomonosporaceae</taxon>
        <taxon>Actinomadura</taxon>
    </lineage>
</organism>
<accession>A0A6H9Z0C0</accession>